<keyword evidence="1" id="KW-0812">Transmembrane</keyword>
<protein>
    <recommendedName>
        <fullName evidence="4">SH3 domain-containing protein</fullName>
    </recommendedName>
</protein>
<sequence>MRQSEAAMLGVPVRGMIVIGVLGIAGVMYVANGGKPMNSEKGAQICKVTVTADILNVRSGPGDMQPIVSTMPRDAVADAQPRVENGYRMLSDRRWVSTQFVALTSDSTCK</sequence>
<evidence type="ECO:0000256" key="1">
    <source>
        <dbReference type="SAM" id="Phobius"/>
    </source>
</evidence>
<gene>
    <name evidence="2" type="ORF">GCM10010178_67210</name>
</gene>
<evidence type="ECO:0000313" key="3">
    <source>
        <dbReference type="Proteomes" id="UP000649573"/>
    </source>
</evidence>
<comment type="caution">
    <text evidence="2">The sequence shown here is derived from an EMBL/GenBank/DDBJ whole genome shotgun (WGS) entry which is preliminary data.</text>
</comment>
<accession>A0ABQ2V5H2</accession>
<dbReference type="Proteomes" id="UP000649573">
    <property type="component" value="Unassembled WGS sequence"/>
</dbReference>
<feature type="transmembrane region" description="Helical" evidence="1">
    <location>
        <begin position="6"/>
        <end position="31"/>
    </location>
</feature>
<evidence type="ECO:0000313" key="2">
    <source>
        <dbReference type="EMBL" id="GGU65851.1"/>
    </source>
</evidence>
<name>A0ABQ2V5H2_9PSEU</name>
<keyword evidence="1" id="KW-0472">Membrane</keyword>
<reference evidence="3" key="1">
    <citation type="journal article" date="2019" name="Int. J. Syst. Evol. Microbiol.">
        <title>The Global Catalogue of Microorganisms (GCM) 10K type strain sequencing project: providing services to taxonomists for standard genome sequencing and annotation.</title>
        <authorList>
            <consortium name="The Broad Institute Genomics Platform"/>
            <consortium name="The Broad Institute Genome Sequencing Center for Infectious Disease"/>
            <person name="Wu L."/>
            <person name="Ma J."/>
        </authorList>
    </citation>
    <scope>NUCLEOTIDE SEQUENCE [LARGE SCALE GENOMIC DNA]</scope>
    <source>
        <strain evidence="3">JCM 3296</strain>
    </source>
</reference>
<dbReference type="EMBL" id="BMRE01000040">
    <property type="protein sequence ID" value="GGU65851.1"/>
    <property type="molecule type" value="Genomic_DNA"/>
</dbReference>
<keyword evidence="3" id="KW-1185">Reference proteome</keyword>
<organism evidence="2 3">
    <name type="scientific">Lentzea flava</name>
    <dbReference type="NCBI Taxonomy" id="103732"/>
    <lineage>
        <taxon>Bacteria</taxon>
        <taxon>Bacillati</taxon>
        <taxon>Actinomycetota</taxon>
        <taxon>Actinomycetes</taxon>
        <taxon>Pseudonocardiales</taxon>
        <taxon>Pseudonocardiaceae</taxon>
        <taxon>Lentzea</taxon>
    </lineage>
</organism>
<proteinExistence type="predicted"/>
<evidence type="ECO:0008006" key="4">
    <source>
        <dbReference type="Google" id="ProtNLM"/>
    </source>
</evidence>
<keyword evidence="1" id="KW-1133">Transmembrane helix</keyword>